<name>A0A0L9TRR2_PHAAN</name>
<evidence type="ECO:0000256" key="2">
    <source>
        <dbReference type="SAM" id="MobiDB-lite"/>
    </source>
</evidence>
<dbReference type="PANTHER" id="PTHR31099">
    <property type="entry name" value="OS06G0165300 PROTEIN"/>
    <property type="match status" value="1"/>
</dbReference>
<dbReference type="Gramene" id="KOM33225">
    <property type="protein sequence ID" value="KOM33225"/>
    <property type="gene ID" value="LR48_Vigan01g278100"/>
</dbReference>
<dbReference type="EMBL" id="CM003371">
    <property type="protein sequence ID" value="KOM33225.1"/>
    <property type="molecule type" value="Genomic_DNA"/>
</dbReference>
<dbReference type="AlphaFoldDB" id="A0A0L9TRR2"/>
<reference evidence="5" key="1">
    <citation type="journal article" date="2015" name="Proc. Natl. Acad. Sci. U.S.A.">
        <title>Genome sequencing of adzuki bean (Vigna angularis) provides insight into high starch and low fat accumulation and domestication.</title>
        <authorList>
            <person name="Yang K."/>
            <person name="Tian Z."/>
            <person name="Chen C."/>
            <person name="Luo L."/>
            <person name="Zhao B."/>
            <person name="Wang Z."/>
            <person name="Yu L."/>
            <person name="Li Y."/>
            <person name="Sun Y."/>
            <person name="Li W."/>
            <person name="Chen Y."/>
            <person name="Li Y."/>
            <person name="Zhang Y."/>
            <person name="Ai D."/>
            <person name="Zhao J."/>
            <person name="Shang C."/>
            <person name="Ma Y."/>
            <person name="Wu B."/>
            <person name="Wang M."/>
            <person name="Gao L."/>
            <person name="Sun D."/>
            <person name="Zhang P."/>
            <person name="Guo F."/>
            <person name="Wang W."/>
            <person name="Li Y."/>
            <person name="Wang J."/>
            <person name="Varshney R.K."/>
            <person name="Wang J."/>
            <person name="Ling H.Q."/>
            <person name="Wan P."/>
        </authorList>
    </citation>
    <scope>NUCLEOTIDE SEQUENCE</scope>
    <source>
        <strain evidence="5">cv. Jingnong 6</strain>
    </source>
</reference>
<sequence>MKGNVRRCVTFVEIKKRSFPSPVTVPLLYCELILPPYEIDSASIRICQVNLNPFSLLVCLLPIMEEKGQNARVDTPGPSLTAEHPEITTILSGENAFLYGNVLSEGPEECATSTARGGDYDWATREVNDFSSLFRNRVVLEDWVENSCILRTLGYSYCIKLVAYREDERVFHGRENATNDFFYCYAPPFYDLYVRLPLTIFQMDVLRTLNVAPSQLHPDSWGYIQAVAVICQALAIRPIVALFLHFFRCRLIARKGWVSLISEPGNALLELYSQSYRGFKDKFFKVLILDSGRTHFFDEDGNPKFPLYWTQDPLRFTSWAEDKMTIDELEALSVLTALPCPFSSRRLINCLEHVDFDSRVFALGKETKRQSGRYYWRRIKEDEGDGRGDRSSSTERRVGSLVQSEPLNRVQFGQLRKESGGEHDRATNGRCHVRIGESNSDGCLAHGQKQSERLMCEAQVLLNGARSVGLALKKERDDLQRERDQVVAELEQSKKTVATLTKERDDLRAAAVSTEGVAFDVRKDVYEGQMRPLGEIPENAFLEAEDGVGDEAVAVEEPKETAAAEEPIAETAGESSVGSPNIVID</sequence>
<feature type="region of interest" description="Disordered" evidence="2">
    <location>
        <begin position="557"/>
        <end position="585"/>
    </location>
</feature>
<accession>A0A0L9TRR2</accession>
<evidence type="ECO:0000256" key="1">
    <source>
        <dbReference type="SAM" id="Coils"/>
    </source>
</evidence>
<evidence type="ECO:0000259" key="3">
    <source>
        <dbReference type="Pfam" id="PF04195"/>
    </source>
</evidence>
<protein>
    <recommendedName>
        <fullName evidence="3">Transposase (putative) gypsy type domain-containing protein</fullName>
    </recommendedName>
</protein>
<dbReference type="InterPro" id="IPR007321">
    <property type="entry name" value="Transposase_28"/>
</dbReference>
<evidence type="ECO:0000313" key="4">
    <source>
        <dbReference type="EMBL" id="KOM33225.1"/>
    </source>
</evidence>
<keyword evidence="1" id="KW-0175">Coiled coil</keyword>
<dbReference type="Proteomes" id="UP000053144">
    <property type="component" value="Chromosome 1"/>
</dbReference>
<proteinExistence type="predicted"/>
<gene>
    <name evidence="4" type="ORF">LR48_Vigan01g278100</name>
</gene>
<dbReference type="PANTHER" id="PTHR31099:SF28">
    <property type="entry name" value="F5J5.12"/>
    <property type="match status" value="1"/>
</dbReference>
<dbReference type="Pfam" id="PF04195">
    <property type="entry name" value="Transposase_28"/>
    <property type="match status" value="1"/>
</dbReference>
<feature type="domain" description="Transposase (putative) gypsy type" evidence="3">
    <location>
        <begin position="194"/>
        <end position="250"/>
    </location>
</feature>
<feature type="coiled-coil region" evidence="1">
    <location>
        <begin position="472"/>
        <end position="510"/>
    </location>
</feature>
<evidence type="ECO:0000313" key="5">
    <source>
        <dbReference type="Proteomes" id="UP000053144"/>
    </source>
</evidence>
<organism evidence="4 5">
    <name type="scientific">Phaseolus angularis</name>
    <name type="common">Azuki bean</name>
    <name type="synonym">Vigna angularis</name>
    <dbReference type="NCBI Taxonomy" id="3914"/>
    <lineage>
        <taxon>Eukaryota</taxon>
        <taxon>Viridiplantae</taxon>
        <taxon>Streptophyta</taxon>
        <taxon>Embryophyta</taxon>
        <taxon>Tracheophyta</taxon>
        <taxon>Spermatophyta</taxon>
        <taxon>Magnoliopsida</taxon>
        <taxon>eudicotyledons</taxon>
        <taxon>Gunneridae</taxon>
        <taxon>Pentapetalae</taxon>
        <taxon>rosids</taxon>
        <taxon>fabids</taxon>
        <taxon>Fabales</taxon>
        <taxon>Fabaceae</taxon>
        <taxon>Papilionoideae</taxon>
        <taxon>50 kb inversion clade</taxon>
        <taxon>NPAAA clade</taxon>
        <taxon>indigoferoid/millettioid clade</taxon>
        <taxon>Phaseoleae</taxon>
        <taxon>Vigna</taxon>
    </lineage>
</organism>